<sequence precursor="true">MIEASWGLIVFIIGVALVFDFTNGFHDSANSISTVVSTKVLSPRSAVLFAAFFNFIAAFGFGVAVASTISKIIRLNIVDTAAVPYIILCALVGAISWNLITWFFGIPTSSSHALIGGMTGAGLSAAGIAAIKWSTVGEVALFMIISPLIGLACGFLFMAAILNITKTANKLSAETHFRRLQLFSAAAYSFSHGTNDAQKTMGIIVPLLFSIGYFGAAADPNHLPVPLWVILIAHTAIALGTLSGGWRIVRTMGYKITKLRPVHGFAAETAGASTIIGASVAGIPVSTTHIICTSIMGVGTTMGTSTVKWGVARTIMWAWILTIPISALIGFVAFAVTRIMIGY</sequence>
<accession>L0HH30</accession>
<evidence type="ECO:0000313" key="11">
    <source>
        <dbReference type="Proteomes" id="UP000010824"/>
    </source>
</evidence>
<dbReference type="FunCoup" id="L0HH30">
    <property type="interactions" value="47"/>
</dbReference>
<dbReference type="Proteomes" id="UP000010824">
    <property type="component" value="Chromosome"/>
</dbReference>
<gene>
    <name evidence="10" type="ordered locus">Metfor_2077</name>
</gene>
<dbReference type="Pfam" id="PF01384">
    <property type="entry name" value="PHO4"/>
    <property type="match status" value="1"/>
</dbReference>
<dbReference type="HOGENOM" id="CLU_015355_1_1_2"/>
<reference evidence="10 11" key="2">
    <citation type="journal article" date="2014" name="Genome Announc.">
        <title>Complete Genome Sequence of Methanoregula formicica SMSPT, a Mesophilic Hydrogenotrophic Methanogen Isolated from a Methanogenic Upflow Anaerobic Sludge Blanket Reactor.</title>
        <authorList>
            <person name="Yamamoto K."/>
            <person name="Tamaki H."/>
            <person name="Cadillo-Quiroz H."/>
            <person name="Imachi H."/>
            <person name="Kyrpides N."/>
            <person name="Woyke T."/>
            <person name="Goodwin L."/>
            <person name="Zinder S.H."/>
            <person name="Kamagata Y."/>
            <person name="Liu W.T."/>
        </authorList>
    </citation>
    <scope>NUCLEOTIDE SEQUENCE [LARGE SCALE GENOMIC DNA]</scope>
    <source>
        <strain evidence="11">DSM 22288 / NBRC 105244 / SMSP</strain>
    </source>
</reference>
<evidence type="ECO:0000256" key="8">
    <source>
        <dbReference type="ARBA" id="ARBA00023136"/>
    </source>
</evidence>
<dbReference type="OrthoDB" id="101311at2157"/>
<dbReference type="GO" id="GO:0016020">
    <property type="term" value="C:membrane"/>
    <property type="evidence" value="ECO:0007669"/>
    <property type="project" value="UniProtKB-SubCell"/>
</dbReference>
<keyword evidence="8 9" id="KW-0472">Membrane</keyword>
<evidence type="ECO:0000256" key="3">
    <source>
        <dbReference type="ARBA" id="ARBA00009916"/>
    </source>
</evidence>
<feature type="transmembrane region" description="Helical" evidence="9">
    <location>
        <begin position="200"/>
        <end position="216"/>
    </location>
</feature>
<keyword evidence="4" id="KW-0813">Transport</keyword>
<dbReference type="EMBL" id="CP003167">
    <property type="protein sequence ID" value="AGB03086.1"/>
    <property type="molecule type" value="Genomic_DNA"/>
</dbReference>
<dbReference type="InterPro" id="IPR001204">
    <property type="entry name" value="Phos_transporter"/>
</dbReference>
<dbReference type="PANTHER" id="PTHR11101">
    <property type="entry name" value="PHOSPHATE TRANSPORTER"/>
    <property type="match status" value="1"/>
</dbReference>
<keyword evidence="5" id="KW-0592">Phosphate transport</keyword>
<dbReference type="RefSeq" id="WP_015286049.1">
    <property type="nucleotide sequence ID" value="NC_019943.1"/>
</dbReference>
<dbReference type="InParanoid" id="L0HH30"/>
<dbReference type="GeneID" id="14309469"/>
<comment type="subcellular location">
    <subcellularLocation>
        <location evidence="2">Membrane</location>
        <topology evidence="2">Multi-pass membrane protein</topology>
    </subcellularLocation>
</comment>
<evidence type="ECO:0000256" key="2">
    <source>
        <dbReference type="ARBA" id="ARBA00004141"/>
    </source>
</evidence>
<feature type="transmembrane region" description="Helical" evidence="9">
    <location>
        <begin position="46"/>
        <end position="70"/>
    </location>
</feature>
<feature type="transmembrane region" description="Helical" evidence="9">
    <location>
        <begin position="228"/>
        <end position="249"/>
    </location>
</feature>
<dbReference type="STRING" id="593750.Metfor_2077"/>
<name>L0HH30_METFS</name>
<feature type="transmembrane region" description="Helical" evidence="9">
    <location>
        <begin position="6"/>
        <end position="25"/>
    </location>
</feature>
<keyword evidence="7 9" id="KW-1133">Transmembrane helix</keyword>
<dbReference type="AlphaFoldDB" id="L0HH30"/>
<dbReference type="GO" id="GO:0005315">
    <property type="term" value="F:phosphate transmembrane transporter activity"/>
    <property type="evidence" value="ECO:0007669"/>
    <property type="project" value="InterPro"/>
</dbReference>
<evidence type="ECO:0000256" key="1">
    <source>
        <dbReference type="ARBA" id="ARBA00001981"/>
    </source>
</evidence>
<dbReference type="KEGG" id="mfo:Metfor_2077"/>
<dbReference type="eggNOG" id="arCOG02267">
    <property type="taxonomic scope" value="Archaea"/>
</dbReference>
<evidence type="ECO:0000256" key="7">
    <source>
        <dbReference type="ARBA" id="ARBA00022989"/>
    </source>
</evidence>
<dbReference type="GO" id="GO:0035435">
    <property type="term" value="P:phosphate ion transmembrane transport"/>
    <property type="evidence" value="ECO:0007669"/>
    <property type="project" value="TreeGrafter"/>
</dbReference>
<comment type="similarity">
    <text evidence="3">Belongs to the inorganic phosphate transporter (PiT) (TC 2.A.20) family.</text>
</comment>
<feature type="transmembrane region" description="Helical" evidence="9">
    <location>
        <begin position="113"/>
        <end position="133"/>
    </location>
</feature>
<feature type="transmembrane region" description="Helical" evidence="9">
    <location>
        <begin position="82"/>
        <end position="106"/>
    </location>
</feature>
<evidence type="ECO:0000256" key="5">
    <source>
        <dbReference type="ARBA" id="ARBA00022592"/>
    </source>
</evidence>
<proteinExistence type="inferred from homology"/>
<reference evidence="11" key="1">
    <citation type="submission" date="2011-12" db="EMBL/GenBank/DDBJ databases">
        <title>Complete sequence of Methanoregula formicicum SMSP.</title>
        <authorList>
            <person name="Lucas S."/>
            <person name="Han J."/>
            <person name="Lapidus A."/>
            <person name="Cheng J.-F."/>
            <person name="Goodwin L."/>
            <person name="Pitluck S."/>
            <person name="Peters L."/>
            <person name="Ovchinnikova G."/>
            <person name="Teshima H."/>
            <person name="Detter J.C."/>
            <person name="Han C."/>
            <person name="Tapia R."/>
            <person name="Land M."/>
            <person name="Hauser L."/>
            <person name="Kyrpides N."/>
            <person name="Ivanova N."/>
            <person name="Pagani I."/>
            <person name="Imachi H."/>
            <person name="Tamaki H."/>
            <person name="Sekiguchi Y."/>
            <person name="Kamagata Y."/>
            <person name="Cadillo-Quiroz H."/>
            <person name="Zinder S."/>
            <person name="Liu W.-T."/>
            <person name="Woyke T."/>
        </authorList>
    </citation>
    <scope>NUCLEOTIDE SEQUENCE [LARGE SCALE GENOMIC DNA]</scope>
    <source>
        <strain evidence="11">DSM 22288 / NBRC 105244 / SMSP</strain>
    </source>
</reference>
<evidence type="ECO:0000256" key="6">
    <source>
        <dbReference type="ARBA" id="ARBA00022692"/>
    </source>
</evidence>
<feature type="transmembrane region" description="Helical" evidence="9">
    <location>
        <begin position="139"/>
        <end position="162"/>
    </location>
</feature>
<dbReference type="PANTHER" id="PTHR11101:SF80">
    <property type="entry name" value="PHOSPHATE TRANSPORTER"/>
    <property type="match status" value="1"/>
</dbReference>
<feature type="transmembrane region" description="Helical" evidence="9">
    <location>
        <begin position="316"/>
        <end position="341"/>
    </location>
</feature>
<evidence type="ECO:0000313" key="10">
    <source>
        <dbReference type="EMBL" id="AGB03086.1"/>
    </source>
</evidence>
<keyword evidence="11" id="KW-1185">Reference proteome</keyword>
<keyword evidence="6 9" id="KW-0812">Transmembrane</keyword>
<feature type="transmembrane region" description="Helical" evidence="9">
    <location>
        <begin position="270"/>
        <end position="296"/>
    </location>
</feature>
<comment type="function">
    <text evidence="1">Potential transporter for phosphate.</text>
</comment>
<organism evidence="10 11">
    <name type="scientific">Methanoregula formicica (strain DSM 22288 / NBRC 105244 / SMSP)</name>
    <dbReference type="NCBI Taxonomy" id="593750"/>
    <lineage>
        <taxon>Archaea</taxon>
        <taxon>Methanobacteriati</taxon>
        <taxon>Methanobacteriota</taxon>
        <taxon>Stenosarchaea group</taxon>
        <taxon>Methanomicrobia</taxon>
        <taxon>Methanomicrobiales</taxon>
        <taxon>Methanoregulaceae</taxon>
        <taxon>Methanoregula</taxon>
    </lineage>
</organism>
<protein>
    <submittedName>
        <fullName evidence="10">Phosphate/sulfate permease</fullName>
    </submittedName>
</protein>
<evidence type="ECO:0000256" key="9">
    <source>
        <dbReference type="SAM" id="Phobius"/>
    </source>
</evidence>
<evidence type="ECO:0000256" key="4">
    <source>
        <dbReference type="ARBA" id="ARBA00022448"/>
    </source>
</evidence>